<protein>
    <submittedName>
        <fullName evidence="4">Ribosomal-protein-alanine N-acetyltransferase</fullName>
    </submittedName>
</protein>
<dbReference type="PANTHER" id="PTHR43420">
    <property type="entry name" value="ACETYLTRANSFERASE"/>
    <property type="match status" value="1"/>
</dbReference>
<evidence type="ECO:0000256" key="2">
    <source>
        <dbReference type="ARBA" id="ARBA00023315"/>
    </source>
</evidence>
<dbReference type="GO" id="GO:0016747">
    <property type="term" value="F:acyltransferase activity, transferring groups other than amino-acyl groups"/>
    <property type="evidence" value="ECO:0007669"/>
    <property type="project" value="InterPro"/>
</dbReference>
<feature type="domain" description="N-acetyltransferase" evidence="3">
    <location>
        <begin position="1"/>
        <end position="151"/>
    </location>
</feature>
<dbReference type="Proteomes" id="UP000092932">
    <property type="component" value="Chromosome"/>
</dbReference>
<dbReference type="RefSeq" id="WP_067678912.1">
    <property type="nucleotide sequence ID" value="NZ_CP016591.1"/>
</dbReference>
<dbReference type="OrthoDB" id="9804026at2"/>
<dbReference type="CDD" id="cd04301">
    <property type="entry name" value="NAT_SF"/>
    <property type="match status" value="1"/>
</dbReference>
<keyword evidence="5" id="KW-1185">Reference proteome</keyword>
<dbReference type="Pfam" id="PF00583">
    <property type="entry name" value="Acetyltransf_1"/>
    <property type="match status" value="1"/>
</dbReference>
<dbReference type="AlphaFoldDB" id="A0A1B2AE34"/>
<dbReference type="PANTHER" id="PTHR43420:SF12">
    <property type="entry name" value="N-ACETYLTRANSFERASE DOMAIN-CONTAINING PROTEIN"/>
    <property type="match status" value="1"/>
</dbReference>
<accession>A0A1B2AE34</accession>
<keyword evidence="1 4" id="KW-0808">Transferase</keyword>
<dbReference type="InterPro" id="IPR016181">
    <property type="entry name" value="Acyl_CoA_acyltransferase"/>
</dbReference>
<dbReference type="InterPro" id="IPR050680">
    <property type="entry name" value="YpeA/RimI_acetyltransf"/>
</dbReference>
<gene>
    <name evidence="4" type="ORF">A6F68_01848</name>
</gene>
<dbReference type="Gene3D" id="3.40.630.30">
    <property type="match status" value="1"/>
</dbReference>
<evidence type="ECO:0000259" key="3">
    <source>
        <dbReference type="PROSITE" id="PS51186"/>
    </source>
</evidence>
<sequence length="151" mass="17052">MMDDLDRIMAVMEAAFDPLWGEAWTRRQVGDSLTFPHTHYRLLTRDAVEPRSDEQAAGFTLVRAAPGEEELLLVAVVPEARGRGLGHALITQAVADARTRRAERLFLEARHNNPAIALYRRMGFEAIGQRKDYYQTSDGQKLDAITFALRI</sequence>
<dbReference type="SUPFAM" id="SSF55729">
    <property type="entry name" value="Acyl-CoA N-acyltransferases (Nat)"/>
    <property type="match status" value="1"/>
</dbReference>
<evidence type="ECO:0000256" key="1">
    <source>
        <dbReference type="ARBA" id="ARBA00022679"/>
    </source>
</evidence>
<dbReference type="InterPro" id="IPR000182">
    <property type="entry name" value="GNAT_dom"/>
</dbReference>
<name>A0A1B2AE34_9SPHN</name>
<dbReference type="EMBL" id="CP016591">
    <property type="protein sequence ID" value="ANY20358.1"/>
    <property type="molecule type" value="Genomic_DNA"/>
</dbReference>
<dbReference type="PATRIC" id="fig|692370.5.peg.1861"/>
<evidence type="ECO:0000313" key="5">
    <source>
        <dbReference type="Proteomes" id="UP000092932"/>
    </source>
</evidence>
<organism evidence="4 5">
    <name type="scientific">Tsuneonella dongtanensis</name>
    <dbReference type="NCBI Taxonomy" id="692370"/>
    <lineage>
        <taxon>Bacteria</taxon>
        <taxon>Pseudomonadati</taxon>
        <taxon>Pseudomonadota</taxon>
        <taxon>Alphaproteobacteria</taxon>
        <taxon>Sphingomonadales</taxon>
        <taxon>Erythrobacteraceae</taxon>
        <taxon>Tsuneonella</taxon>
    </lineage>
</organism>
<evidence type="ECO:0000313" key="4">
    <source>
        <dbReference type="EMBL" id="ANY20358.1"/>
    </source>
</evidence>
<dbReference type="KEGG" id="ado:A6F68_01848"/>
<proteinExistence type="predicted"/>
<dbReference type="PROSITE" id="PS51186">
    <property type="entry name" value="GNAT"/>
    <property type="match status" value="1"/>
</dbReference>
<keyword evidence="2" id="KW-0012">Acyltransferase</keyword>
<reference evidence="4 5" key="1">
    <citation type="submission" date="2016-07" db="EMBL/GenBank/DDBJ databases">
        <title>Complete genome sequence of Altererythrobacter dongtanensis KCTC 22672, a type strain with esterase isolated from tidal flat.</title>
        <authorList>
            <person name="Cheng H."/>
            <person name="Wu Y.-H."/>
            <person name="Zhou P."/>
            <person name="Huo Y.-Y."/>
            <person name="Wang C.-S."/>
            <person name="Xu X.-W."/>
        </authorList>
    </citation>
    <scope>NUCLEOTIDE SEQUENCE [LARGE SCALE GENOMIC DNA]</scope>
    <source>
        <strain evidence="4 5">KCTC 22672</strain>
    </source>
</reference>
<dbReference type="STRING" id="692370.A6F68_01848"/>